<dbReference type="AlphaFoldDB" id="A0A0V0WZS4"/>
<proteinExistence type="predicted"/>
<gene>
    <name evidence="1" type="ORF">T12_2271</name>
</gene>
<organism evidence="1 2">
    <name type="scientific">Trichinella patagoniensis</name>
    <dbReference type="NCBI Taxonomy" id="990121"/>
    <lineage>
        <taxon>Eukaryota</taxon>
        <taxon>Metazoa</taxon>
        <taxon>Ecdysozoa</taxon>
        <taxon>Nematoda</taxon>
        <taxon>Enoplea</taxon>
        <taxon>Dorylaimia</taxon>
        <taxon>Trichinellida</taxon>
        <taxon>Trichinellidae</taxon>
        <taxon>Trichinella</taxon>
    </lineage>
</organism>
<protein>
    <submittedName>
        <fullName evidence="1">Uncharacterized protein</fullName>
    </submittedName>
</protein>
<keyword evidence="2" id="KW-1185">Reference proteome</keyword>
<reference evidence="1 2" key="1">
    <citation type="submission" date="2015-01" db="EMBL/GenBank/DDBJ databases">
        <title>Evolution of Trichinella species and genotypes.</title>
        <authorList>
            <person name="Korhonen P.K."/>
            <person name="Edoardo P."/>
            <person name="Giuseppe L.R."/>
            <person name="Gasser R.B."/>
        </authorList>
    </citation>
    <scope>NUCLEOTIDE SEQUENCE [LARGE SCALE GENOMIC DNA]</scope>
    <source>
        <strain evidence="1">ISS2496</strain>
    </source>
</reference>
<dbReference type="EMBL" id="JYDQ01005402">
    <property type="protein sequence ID" value="KRX81270.1"/>
    <property type="molecule type" value="Genomic_DNA"/>
</dbReference>
<evidence type="ECO:0000313" key="2">
    <source>
        <dbReference type="Proteomes" id="UP000054783"/>
    </source>
</evidence>
<accession>A0A0V0WZS4</accession>
<evidence type="ECO:0000313" key="1">
    <source>
        <dbReference type="EMBL" id="KRX81270.1"/>
    </source>
</evidence>
<comment type="caution">
    <text evidence="1">The sequence shown here is derived from an EMBL/GenBank/DDBJ whole genome shotgun (WGS) entry which is preliminary data.</text>
</comment>
<dbReference type="Proteomes" id="UP000054783">
    <property type="component" value="Unassembled WGS sequence"/>
</dbReference>
<name>A0A0V0WZS4_9BILA</name>
<sequence>MTSCPKYKTEDQLNSPHFGRRPCQIHLVDFILHQETIP</sequence>